<comment type="caution">
    <text evidence="1">The sequence shown here is derived from an EMBL/GenBank/DDBJ whole genome shotgun (WGS) entry which is preliminary data.</text>
</comment>
<sequence>MSTTTPTPTASTTVPAGQTRPVGVFGGTCDALFTVDEVSAAVGAVVTSSERARAVSLVLDPSWAAVPARGGIDCLWSENESLTGAYVSAVVLAAASVTTVHPDEVYCYGADVVDPAQSGSCRVSATDGGYWLSAVVYTAVGTINDDTRTAVATLLTTFSGRARAAGTPVAVVTPSGAWKREDCAALSDTAHVTDAISSPGLTVSSADTASGEAAEGRYAALGSAGVFACSWSQSPAPAGQIESFSIILLPGGSWAQEDVARKTGAETVSIPGVDLVTRIPNEAGGYTFDAFDGVNWLRLSTNASTESDLDQLTPAIPALVNALNAA</sequence>
<accession>A0ABY2IL08</accession>
<organism evidence="1 2">
    <name type="scientific">Cryobacterium glucosi</name>
    <dbReference type="NCBI Taxonomy" id="1259175"/>
    <lineage>
        <taxon>Bacteria</taxon>
        <taxon>Bacillati</taxon>
        <taxon>Actinomycetota</taxon>
        <taxon>Actinomycetes</taxon>
        <taxon>Micrococcales</taxon>
        <taxon>Microbacteriaceae</taxon>
        <taxon>Cryobacterium</taxon>
    </lineage>
</organism>
<evidence type="ECO:0000313" key="2">
    <source>
        <dbReference type="Proteomes" id="UP000297604"/>
    </source>
</evidence>
<name>A0ABY2IL08_9MICO</name>
<protein>
    <submittedName>
        <fullName evidence="1">Uncharacterized protein</fullName>
    </submittedName>
</protein>
<reference evidence="1 2" key="1">
    <citation type="submission" date="2019-03" db="EMBL/GenBank/DDBJ databases">
        <title>Genomics of glacier-inhabiting Cryobacterium strains.</title>
        <authorList>
            <person name="Liu Q."/>
            <person name="Xin Y.-H."/>
        </authorList>
    </citation>
    <scope>NUCLEOTIDE SEQUENCE [LARGE SCALE GENOMIC DNA]</scope>
    <source>
        <strain evidence="1 2">MDB1-5</strain>
    </source>
</reference>
<dbReference type="EMBL" id="SOFS01000026">
    <property type="protein sequence ID" value="TFC19113.1"/>
    <property type="molecule type" value="Genomic_DNA"/>
</dbReference>
<gene>
    <name evidence="1" type="ORF">E3O46_12725</name>
</gene>
<proteinExistence type="predicted"/>
<evidence type="ECO:0000313" key="1">
    <source>
        <dbReference type="EMBL" id="TFC19113.1"/>
    </source>
</evidence>
<keyword evidence="2" id="KW-1185">Reference proteome</keyword>
<dbReference type="RefSeq" id="WP_134561803.1">
    <property type="nucleotide sequence ID" value="NZ_SOFS01000026.1"/>
</dbReference>
<dbReference type="Proteomes" id="UP000297604">
    <property type="component" value="Unassembled WGS sequence"/>
</dbReference>